<gene>
    <name evidence="2" type="ORF">CCAP1982_LOCUS22366</name>
</gene>
<dbReference type="EMBL" id="CAJHJT010000056">
    <property type="protein sequence ID" value="CAD7014369.1"/>
    <property type="molecule type" value="Genomic_DNA"/>
</dbReference>
<evidence type="ECO:0000256" key="1">
    <source>
        <dbReference type="SAM" id="MobiDB-lite"/>
    </source>
</evidence>
<protein>
    <submittedName>
        <fullName evidence="2">(Mediterranean fruit fly) hypothetical protein</fullName>
    </submittedName>
</protein>
<reference evidence="2" key="1">
    <citation type="submission" date="2020-11" db="EMBL/GenBank/DDBJ databases">
        <authorList>
            <person name="Whitehead M."/>
        </authorList>
    </citation>
    <scope>NUCLEOTIDE SEQUENCE</scope>
    <source>
        <strain evidence="2">EGII</strain>
    </source>
</reference>
<feature type="region of interest" description="Disordered" evidence="1">
    <location>
        <begin position="61"/>
        <end position="93"/>
    </location>
</feature>
<keyword evidence="3" id="KW-1185">Reference proteome</keyword>
<accession>A0A811VJG8</accession>
<organism evidence="2 3">
    <name type="scientific">Ceratitis capitata</name>
    <name type="common">Mediterranean fruit fly</name>
    <name type="synonym">Tephritis capitata</name>
    <dbReference type="NCBI Taxonomy" id="7213"/>
    <lineage>
        <taxon>Eukaryota</taxon>
        <taxon>Metazoa</taxon>
        <taxon>Ecdysozoa</taxon>
        <taxon>Arthropoda</taxon>
        <taxon>Hexapoda</taxon>
        <taxon>Insecta</taxon>
        <taxon>Pterygota</taxon>
        <taxon>Neoptera</taxon>
        <taxon>Endopterygota</taxon>
        <taxon>Diptera</taxon>
        <taxon>Brachycera</taxon>
        <taxon>Muscomorpha</taxon>
        <taxon>Tephritoidea</taxon>
        <taxon>Tephritidae</taxon>
        <taxon>Ceratitis</taxon>
        <taxon>Ceratitis</taxon>
    </lineage>
</organism>
<evidence type="ECO:0000313" key="3">
    <source>
        <dbReference type="Proteomes" id="UP000606786"/>
    </source>
</evidence>
<dbReference type="AlphaFoldDB" id="A0A811VJG8"/>
<name>A0A811VJG8_CERCA</name>
<comment type="caution">
    <text evidence="2">The sequence shown here is derived from an EMBL/GenBank/DDBJ whole genome shotgun (WGS) entry which is preliminary data.</text>
</comment>
<evidence type="ECO:0000313" key="2">
    <source>
        <dbReference type="EMBL" id="CAD7014369.1"/>
    </source>
</evidence>
<sequence>MPDGDEAITQLNRGGYAQSINVSDTSNCCSAALLDTEIVVAAEPTTIIAIAATRQQYAPQPLEAGRSGGEAERAFLDSSHGREGRSEFSAAATTTGSETIAAASAASAVTANHVGGTAEPRCFLARQSRTLLLDNPPDGGGVLIRTAAR</sequence>
<dbReference type="Proteomes" id="UP000606786">
    <property type="component" value="Unassembled WGS sequence"/>
</dbReference>
<feature type="compositionally biased region" description="Basic and acidic residues" evidence="1">
    <location>
        <begin position="69"/>
        <end position="86"/>
    </location>
</feature>
<proteinExistence type="predicted"/>